<sequence length="202" mass="21626">MAASLLIAAALLGACVCAQDVPPEARIESFTYNGAGCRQGTAVGDISVDGQALTIKFSEFGVSTDEQLVGKRKFCQLSIKVNSPAGWKYRLDTVTLLGYARLDANVKSVHKVTCYLTGTPGMSSFFVEKEGPLDDNYEYSGAFDNETYSVCGPGGNLNLKMEVRINNDADPAAEGVIDVDTADSQVTFEPSHALYVIKFTPC</sequence>
<keyword evidence="1" id="KW-0732">Signal</keyword>
<organism evidence="2 3">
    <name type="scientific">Chara braunii</name>
    <name type="common">Braun's stonewort</name>
    <dbReference type="NCBI Taxonomy" id="69332"/>
    <lineage>
        <taxon>Eukaryota</taxon>
        <taxon>Viridiplantae</taxon>
        <taxon>Streptophyta</taxon>
        <taxon>Charophyceae</taxon>
        <taxon>Charales</taxon>
        <taxon>Characeae</taxon>
        <taxon>Chara</taxon>
    </lineage>
</organism>
<dbReference type="PANTHER" id="PTHR38847">
    <property type="match status" value="1"/>
</dbReference>
<dbReference type="OrthoDB" id="152248at2759"/>
<evidence type="ECO:0000313" key="2">
    <source>
        <dbReference type="EMBL" id="GBG66794.1"/>
    </source>
</evidence>
<dbReference type="STRING" id="69332.A0A388K9N8"/>
<dbReference type="Gramene" id="GBG66794">
    <property type="protein sequence ID" value="GBG66794"/>
    <property type="gene ID" value="CBR_g68780"/>
</dbReference>
<feature type="signal peptide" evidence="1">
    <location>
        <begin position="1"/>
        <end position="18"/>
    </location>
</feature>
<reference evidence="2 3" key="1">
    <citation type="journal article" date="2018" name="Cell">
        <title>The Chara Genome: Secondary Complexity and Implications for Plant Terrestrialization.</title>
        <authorList>
            <person name="Nishiyama T."/>
            <person name="Sakayama H."/>
            <person name="Vries J.D."/>
            <person name="Buschmann H."/>
            <person name="Saint-Marcoux D."/>
            <person name="Ullrich K.K."/>
            <person name="Haas F.B."/>
            <person name="Vanderstraeten L."/>
            <person name="Becker D."/>
            <person name="Lang D."/>
            <person name="Vosolsobe S."/>
            <person name="Rombauts S."/>
            <person name="Wilhelmsson P.K.I."/>
            <person name="Janitza P."/>
            <person name="Kern R."/>
            <person name="Heyl A."/>
            <person name="Rumpler F."/>
            <person name="Villalobos L.I.A.C."/>
            <person name="Clay J.M."/>
            <person name="Skokan R."/>
            <person name="Toyoda A."/>
            <person name="Suzuki Y."/>
            <person name="Kagoshima H."/>
            <person name="Schijlen E."/>
            <person name="Tajeshwar N."/>
            <person name="Catarino B."/>
            <person name="Hetherington A.J."/>
            <person name="Saltykova A."/>
            <person name="Bonnot C."/>
            <person name="Breuninger H."/>
            <person name="Symeonidi A."/>
            <person name="Radhakrishnan G.V."/>
            <person name="Van Nieuwerburgh F."/>
            <person name="Deforce D."/>
            <person name="Chang C."/>
            <person name="Karol K.G."/>
            <person name="Hedrich R."/>
            <person name="Ulvskov P."/>
            <person name="Glockner G."/>
            <person name="Delwiche C.F."/>
            <person name="Petrasek J."/>
            <person name="Van de Peer Y."/>
            <person name="Friml J."/>
            <person name="Beilby M."/>
            <person name="Dolan L."/>
            <person name="Kohara Y."/>
            <person name="Sugano S."/>
            <person name="Fujiyama A."/>
            <person name="Delaux P.-M."/>
            <person name="Quint M."/>
            <person name="TheiBen G."/>
            <person name="Hagemann M."/>
            <person name="Harholt J."/>
            <person name="Dunand C."/>
            <person name="Zachgo S."/>
            <person name="Langdale J."/>
            <person name="Maumus F."/>
            <person name="Straeten D.V.D."/>
            <person name="Gould S.B."/>
            <person name="Rensing S.A."/>
        </authorList>
    </citation>
    <scope>NUCLEOTIDE SEQUENCE [LARGE SCALE GENOMIC DNA]</scope>
    <source>
        <strain evidence="2 3">S276</strain>
    </source>
</reference>
<keyword evidence="3" id="KW-1185">Reference proteome</keyword>
<name>A0A388K9N8_CHABU</name>
<evidence type="ECO:0008006" key="4">
    <source>
        <dbReference type="Google" id="ProtNLM"/>
    </source>
</evidence>
<dbReference type="Proteomes" id="UP000265515">
    <property type="component" value="Unassembled WGS sequence"/>
</dbReference>
<evidence type="ECO:0000313" key="3">
    <source>
        <dbReference type="Proteomes" id="UP000265515"/>
    </source>
</evidence>
<dbReference type="InterPro" id="IPR025649">
    <property type="entry name" value="DUF4360"/>
</dbReference>
<proteinExistence type="predicted"/>
<comment type="caution">
    <text evidence="2">The sequence shown here is derived from an EMBL/GenBank/DDBJ whole genome shotgun (WGS) entry which is preliminary data.</text>
</comment>
<evidence type="ECO:0000256" key="1">
    <source>
        <dbReference type="SAM" id="SignalP"/>
    </source>
</evidence>
<feature type="chain" id="PRO_5017292022" description="DUF4360 domain-containing protein" evidence="1">
    <location>
        <begin position="19"/>
        <end position="202"/>
    </location>
</feature>
<dbReference type="AlphaFoldDB" id="A0A388K9N8"/>
<gene>
    <name evidence="2" type="ORF">CBR_g68780</name>
</gene>
<accession>A0A388K9N8</accession>
<dbReference type="PANTHER" id="PTHR38847:SF1">
    <property type="entry name" value="PSEUDOURIDINE SYNTHASE RSUA_RLUA-LIKE DOMAIN-CONTAINING PROTEIN"/>
    <property type="match status" value="1"/>
</dbReference>
<dbReference type="EMBL" id="BFEA01000078">
    <property type="protein sequence ID" value="GBG66794.1"/>
    <property type="molecule type" value="Genomic_DNA"/>
</dbReference>
<dbReference type="Pfam" id="PF14273">
    <property type="entry name" value="DUF4360"/>
    <property type="match status" value="1"/>
</dbReference>
<protein>
    <recommendedName>
        <fullName evidence="4">DUF4360 domain-containing protein</fullName>
    </recommendedName>
</protein>